<dbReference type="Proteomes" id="UP000326380">
    <property type="component" value="Unassembled WGS sequence"/>
</dbReference>
<dbReference type="Gene3D" id="3.10.180.10">
    <property type="entry name" value="2,3-Dihydroxybiphenyl 1,2-Dioxygenase, domain 1"/>
    <property type="match status" value="1"/>
</dbReference>
<protein>
    <recommendedName>
        <fullName evidence="1">VOC domain-containing protein</fullName>
    </recommendedName>
</protein>
<feature type="domain" description="VOC" evidence="1">
    <location>
        <begin position="40"/>
        <end position="155"/>
    </location>
</feature>
<gene>
    <name evidence="2" type="ORF">F0P96_15880</name>
</gene>
<keyword evidence="3" id="KW-1185">Reference proteome</keyword>
<organism evidence="2 3">
    <name type="scientific">Hymenobacter busanensis</name>
    <dbReference type="NCBI Taxonomy" id="2607656"/>
    <lineage>
        <taxon>Bacteria</taxon>
        <taxon>Pseudomonadati</taxon>
        <taxon>Bacteroidota</taxon>
        <taxon>Cytophagia</taxon>
        <taxon>Cytophagales</taxon>
        <taxon>Hymenobacteraceae</taxon>
        <taxon>Hymenobacter</taxon>
    </lineage>
</organism>
<dbReference type="EMBL" id="VTWU01000006">
    <property type="protein sequence ID" value="KAA9327463.1"/>
    <property type="molecule type" value="Genomic_DNA"/>
</dbReference>
<dbReference type="PROSITE" id="PS51819">
    <property type="entry name" value="VOC"/>
    <property type="match status" value="1"/>
</dbReference>
<dbReference type="AlphaFoldDB" id="A0AA88FEU2"/>
<sequence>MNGRRLYVPAGAVLAGLGPVSAGLYTLEPFRTGLFARAMHLLQVELLTDDLPATRAFYHRTLGLPATHDTEARVTFGVGTSQLTFRATRTPSKPFYHFAFLIPRNQFVEAFAWVEARTSVLPYQGTERVADFPNWNARAFYFHDPNGNIVECIARYDVPSDATAPFSGHSLLSISELGLPVAQVPAACTELQAALGIPDFWRGPKRPDFAVLGDDHGLLIVPAEGRGWLPTQRPAERHWLRLQLVHAGQVAAWEGR</sequence>
<proteinExistence type="predicted"/>
<dbReference type="InterPro" id="IPR029068">
    <property type="entry name" value="Glyas_Bleomycin-R_OHBP_Dase"/>
</dbReference>
<evidence type="ECO:0000313" key="3">
    <source>
        <dbReference type="Proteomes" id="UP000326380"/>
    </source>
</evidence>
<dbReference type="InterPro" id="IPR004360">
    <property type="entry name" value="Glyas_Fos-R_dOase_dom"/>
</dbReference>
<accession>A0AA88FEU2</accession>
<evidence type="ECO:0000313" key="2">
    <source>
        <dbReference type="EMBL" id="KAA9327463.1"/>
    </source>
</evidence>
<evidence type="ECO:0000259" key="1">
    <source>
        <dbReference type="PROSITE" id="PS51819"/>
    </source>
</evidence>
<comment type="caution">
    <text evidence="2">The sequence shown here is derived from an EMBL/GenBank/DDBJ whole genome shotgun (WGS) entry which is preliminary data.</text>
</comment>
<reference evidence="2 3" key="1">
    <citation type="submission" date="2019-09" db="EMBL/GenBank/DDBJ databases">
        <title>Genome sequence of Hymenobacter sp. M3.</title>
        <authorList>
            <person name="Srinivasan S."/>
        </authorList>
    </citation>
    <scope>NUCLEOTIDE SEQUENCE [LARGE SCALE GENOMIC DNA]</scope>
    <source>
        <strain evidence="2 3">M3</strain>
    </source>
</reference>
<dbReference type="Pfam" id="PF00903">
    <property type="entry name" value="Glyoxalase"/>
    <property type="match status" value="1"/>
</dbReference>
<name>A0AA88FEU2_9BACT</name>
<dbReference type="InterPro" id="IPR037523">
    <property type="entry name" value="VOC_core"/>
</dbReference>
<dbReference type="SUPFAM" id="SSF54593">
    <property type="entry name" value="Glyoxalase/Bleomycin resistance protein/Dihydroxybiphenyl dioxygenase"/>
    <property type="match status" value="1"/>
</dbReference>